<sequence length="153" mass="16505">MQRKSYGIRRVVPLIAALALAACSAQYRNHGYVPRDEDLGQIVPGIDTRATVEEVVGVPTSSGVLNESGFYYISSEMRQFAWRAPEVIDREVVAISFDGAGVVTNIERYGLEDGNVVPLSRRVTQSGGGDISFIRKLFGNIGRIGTEGLLGGS</sequence>
<dbReference type="EMBL" id="JAME01000002">
    <property type="protein sequence ID" value="ETX30645.1"/>
    <property type="molecule type" value="Genomic_DNA"/>
</dbReference>
<dbReference type="RefSeq" id="WP_043765621.1">
    <property type="nucleotide sequence ID" value="NZ_JAME01000002.1"/>
</dbReference>
<dbReference type="Pfam" id="PF04355">
    <property type="entry name" value="BamE"/>
    <property type="match status" value="1"/>
</dbReference>
<keyword evidence="1 3" id="KW-0732">Signal</keyword>
<evidence type="ECO:0000313" key="5">
    <source>
        <dbReference type="EMBL" id="ETX30645.1"/>
    </source>
</evidence>
<protein>
    <recommendedName>
        <fullName evidence="4">Outer membrane protein assembly factor BamE domain-containing protein</fullName>
    </recommendedName>
</protein>
<evidence type="ECO:0000259" key="4">
    <source>
        <dbReference type="Pfam" id="PF04355"/>
    </source>
</evidence>
<name>X7FCV3_9RHOB</name>
<reference evidence="5 6" key="1">
    <citation type="submission" date="2014-01" db="EMBL/GenBank/DDBJ databases">
        <title>Roseivivax isoporae LMG 25204 Genome Sequencing.</title>
        <authorList>
            <person name="Lai Q."/>
            <person name="Li G."/>
            <person name="Shao Z."/>
        </authorList>
    </citation>
    <scope>NUCLEOTIDE SEQUENCE [LARGE SCALE GENOMIC DNA]</scope>
    <source>
        <strain evidence="5 6">LMG 25204</strain>
    </source>
</reference>
<dbReference type="GO" id="GO:0019867">
    <property type="term" value="C:outer membrane"/>
    <property type="evidence" value="ECO:0007669"/>
    <property type="project" value="InterPro"/>
</dbReference>
<dbReference type="AlphaFoldDB" id="X7FCV3"/>
<dbReference type="Gene3D" id="3.30.1450.10">
    <property type="match status" value="1"/>
</dbReference>
<evidence type="ECO:0000256" key="3">
    <source>
        <dbReference type="SAM" id="SignalP"/>
    </source>
</evidence>
<dbReference type="InterPro" id="IPR007450">
    <property type="entry name" value="BamE_dom"/>
</dbReference>
<proteinExistence type="predicted"/>
<dbReference type="STRING" id="1449351.RISW2_07465"/>
<dbReference type="PROSITE" id="PS51257">
    <property type="entry name" value="PROKAR_LIPOPROTEIN"/>
    <property type="match status" value="1"/>
</dbReference>
<feature type="chain" id="PRO_5004978362" description="Outer membrane protein assembly factor BamE domain-containing protein" evidence="3">
    <location>
        <begin position="22"/>
        <end position="153"/>
    </location>
</feature>
<dbReference type="InterPro" id="IPR037873">
    <property type="entry name" value="BamE-like"/>
</dbReference>
<comment type="caution">
    <text evidence="5">The sequence shown here is derived from an EMBL/GenBank/DDBJ whole genome shotgun (WGS) entry which is preliminary data.</text>
</comment>
<dbReference type="eggNOG" id="COG2913">
    <property type="taxonomic scope" value="Bacteria"/>
</dbReference>
<keyword evidence="2" id="KW-0472">Membrane</keyword>
<feature type="signal peptide" evidence="3">
    <location>
        <begin position="1"/>
        <end position="21"/>
    </location>
</feature>
<evidence type="ECO:0000313" key="6">
    <source>
        <dbReference type="Proteomes" id="UP000023430"/>
    </source>
</evidence>
<dbReference type="PATRIC" id="fig|1449351.3.peg.293"/>
<evidence type="ECO:0000256" key="2">
    <source>
        <dbReference type="ARBA" id="ARBA00023136"/>
    </source>
</evidence>
<gene>
    <name evidence="5" type="ORF">RISW2_07465</name>
</gene>
<accession>X7FCV3</accession>
<dbReference type="Proteomes" id="UP000023430">
    <property type="component" value="Unassembled WGS sequence"/>
</dbReference>
<keyword evidence="6" id="KW-1185">Reference proteome</keyword>
<organism evidence="5 6">
    <name type="scientific">Roseivivax isoporae LMG 25204</name>
    <dbReference type="NCBI Taxonomy" id="1449351"/>
    <lineage>
        <taxon>Bacteria</taxon>
        <taxon>Pseudomonadati</taxon>
        <taxon>Pseudomonadota</taxon>
        <taxon>Alphaproteobacteria</taxon>
        <taxon>Rhodobacterales</taxon>
        <taxon>Roseobacteraceae</taxon>
        <taxon>Roseivivax</taxon>
    </lineage>
</organism>
<evidence type="ECO:0000256" key="1">
    <source>
        <dbReference type="ARBA" id="ARBA00022729"/>
    </source>
</evidence>
<feature type="domain" description="Outer membrane protein assembly factor BamE" evidence="4">
    <location>
        <begin position="31"/>
        <end position="106"/>
    </location>
</feature>
<dbReference type="OrthoDB" id="7203955at2"/>